<sequence>MAKAKNVATFQALDLKLTV</sequence>
<proteinExistence type="predicted"/>
<reference evidence="1" key="1">
    <citation type="submission" date="2014-09" db="EMBL/GenBank/DDBJ databases">
        <authorList>
            <person name="Magalhaes I.L.F."/>
            <person name="Oliveira U."/>
            <person name="Santos F.R."/>
            <person name="Vidigal T.H.D.A."/>
            <person name="Brescovit A.D."/>
            <person name="Santos A.J."/>
        </authorList>
    </citation>
    <scope>NUCLEOTIDE SEQUENCE</scope>
    <source>
        <tissue evidence="1">Shoot tissue taken approximately 20 cm above the soil surface</tissue>
    </source>
</reference>
<name>A0A0A9CCB3_ARUDO</name>
<dbReference type="AlphaFoldDB" id="A0A0A9CCB3"/>
<evidence type="ECO:0000313" key="1">
    <source>
        <dbReference type="EMBL" id="JAD69107.1"/>
    </source>
</evidence>
<organism evidence="1">
    <name type="scientific">Arundo donax</name>
    <name type="common">Giant reed</name>
    <name type="synonym">Donax arundinaceus</name>
    <dbReference type="NCBI Taxonomy" id="35708"/>
    <lineage>
        <taxon>Eukaryota</taxon>
        <taxon>Viridiplantae</taxon>
        <taxon>Streptophyta</taxon>
        <taxon>Embryophyta</taxon>
        <taxon>Tracheophyta</taxon>
        <taxon>Spermatophyta</taxon>
        <taxon>Magnoliopsida</taxon>
        <taxon>Liliopsida</taxon>
        <taxon>Poales</taxon>
        <taxon>Poaceae</taxon>
        <taxon>PACMAD clade</taxon>
        <taxon>Arundinoideae</taxon>
        <taxon>Arundineae</taxon>
        <taxon>Arundo</taxon>
    </lineage>
</organism>
<accession>A0A0A9CCB3</accession>
<protein>
    <submittedName>
        <fullName evidence="1">Uncharacterized protein</fullName>
    </submittedName>
</protein>
<dbReference type="EMBL" id="GBRH01228788">
    <property type="protein sequence ID" value="JAD69107.1"/>
    <property type="molecule type" value="Transcribed_RNA"/>
</dbReference>
<reference evidence="1" key="2">
    <citation type="journal article" date="2015" name="Data Brief">
        <title>Shoot transcriptome of the giant reed, Arundo donax.</title>
        <authorList>
            <person name="Barrero R.A."/>
            <person name="Guerrero F.D."/>
            <person name="Moolhuijzen P."/>
            <person name="Goolsby J.A."/>
            <person name="Tidwell J."/>
            <person name="Bellgard S.E."/>
            <person name="Bellgard M.I."/>
        </authorList>
    </citation>
    <scope>NUCLEOTIDE SEQUENCE</scope>
    <source>
        <tissue evidence="1">Shoot tissue taken approximately 20 cm above the soil surface</tissue>
    </source>
</reference>